<dbReference type="SUPFAM" id="SSF56988">
    <property type="entry name" value="Anthrax protective antigen"/>
    <property type="match status" value="1"/>
</dbReference>
<comment type="caution">
    <text evidence="3">The sequence shown here is derived from an EMBL/GenBank/DDBJ whole genome shotgun (WGS) entry which is preliminary data.</text>
</comment>
<sequence>MKKTLLLFFLLPFLTFAQNVDLIKWRAETPSDPKKPTVNPAVNATVLPLSYLSSSNDPSKVNVEYTSGWEEEPFFLCKDWPNGEQNEGDINLAKYVEFKVTPDSGKKLDLTLFKMTFRSQGGGESEKFTILYSKDSEFKKDVKVLVPERASVNNWTSIDPPFSEEINPVLPGQVVYIRLYVYNSYNNFHIKTGNVNTSTTITGAVSSFDPNKILAINDFVKAIKNVEVNISPLNNDIKKENVTSMAISSPPPASAGTAILNPDNTVSFIPANNFTGTTSFKYTIKDAANNSSEATVKITVAEETPEPLVIWYGRNESNRLEATPLSPYVTSGNILYPNTYLWYDINEDKKNPFFHTGSWPSGAADNSKYLEFTIKADNTHRVNLTTFNFMFRNQGGSGQKFKINYSDDATFTTNVKTLLAETSTSGTWRSISAPFASDLNSLTPGKAIFIRLYIYNSNEEFHFRTKVNIAGNIKDSNVFIAYSDFATTPSNKSISIPVLANDVVGNTPVQNITVTQPTSGGTVVVNGTTDITFTPTPGFVGTSNFTYSIFNGTIYSSATVSVDVTAAPCTPTGDQTAFGPNTWIGYVYKMANNAAMPPNISYPALPNTSIATYIGIVTENKNFDRNIGGGSVTGQTSNFACDAAPSDRFFVRYKMLADITEAGVYSFDIGSDDGVRLYIDDAAVPVITRWNGHGFTMDYATQNLTVGQHKFVLEYYEDGGDSRVSFFTGIQKGNPTEYGDKVWNVYGYVNNDITLQNVRYAGYYVDPHLNPDSTNYWTKDKSPSSATIWQGSQIPDNNFTVVYKRKGFDCGLYQLKHMNHDDAIQLYIDDKLIFSRDGWDNTTYLINGGDLYPLNSESRVEIRLREDGGDANLGINFTKTDIVYNGTGTIPNGSSLVISSNTELKSDLTVCSCTVNPNITLTVPKDVTLTVDENINVGEGGKLLILDGGSFLQTSTSKNMFTGSDKAFEIQRITEIRRFDLTYWSSPVDNPDFKMSTLSPETLFDKFFYWTSDFKWATDLYGKKTMEPGKGYSIRGPQSFDTQNPSNFTGKFYGKPNNGNILIPITPDKYHFVGNPYPSAIDARKFIRDNGEVGPLYFWTHISPPKKENGSNTYTYSSPDYAVLTLLGSTKATTGGEEPSGYIGVGQGFFIKPRVTSVTFTNEQRVKAQNTQFYKTTAKETEVEVNRLWLNLSNTEDAFKQLLVGYAEGASNSYDHNYDATTMSGNSFIDFYTINEAKKLTVQARALPFDNTDTVPLGYKTTVSSELTISIDHADGFFNKQAVYLEDKTTGTITDLRASNYTFKTAAGTFTDRFVLRYTNKTLGTDDFENVQDGVLVSIKSKVINAVSETENIKEVQIYTIGGQLLYNKSKIDAKELEITNLHSSNQVLLVKVILENGHVVTKKIIFN</sequence>
<gene>
    <name evidence="3" type="ORF">ACFO3N_13705</name>
</gene>
<evidence type="ECO:0000313" key="4">
    <source>
        <dbReference type="Proteomes" id="UP001596003"/>
    </source>
</evidence>
<dbReference type="RefSeq" id="WP_379798554.1">
    <property type="nucleotide sequence ID" value="NZ_JBHSFY010000007.1"/>
</dbReference>
<dbReference type="InterPro" id="IPR037524">
    <property type="entry name" value="PA14/GLEYA"/>
</dbReference>
<dbReference type="NCBIfam" id="NF033708">
    <property type="entry name" value="T9SS_Cterm_ChiA"/>
    <property type="match status" value="1"/>
</dbReference>
<organism evidence="3 4">
    <name type="scientific">Flavobacterium chungangensis</name>
    <dbReference type="NCBI Taxonomy" id="2708132"/>
    <lineage>
        <taxon>Bacteria</taxon>
        <taxon>Pseudomonadati</taxon>
        <taxon>Bacteroidota</taxon>
        <taxon>Flavobacteriia</taxon>
        <taxon>Flavobacteriales</taxon>
        <taxon>Flavobacteriaceae</taxon>
        <taxon>Flavobacterium</taxon>
    </lineage>
</organism>
<evidence type="ECO:0000313" key="3">
    <source>
        <dbReference type="EMBL" id="MFC4478126.1"/>
    </source>
</evidence>
<proteinExistence type="predicted"/>
<keyword evidence="4" id="KW-1185">Reference proteome</keyword>
<dbReference type="Pfam" id="PF17963">
    <property type="entry name" value="Big_9"/>
    <property type="match status" value="2"/>
</dbReference>
<evidence type="ECO:0000259" key="2">
    <source>
        <dbReference type="PROSITE" id="PS51820"/>
    </source>
</evidence>
<name>A0ABV8ZDI3_9FLAO</name>
<dbReference type="Proteomes" id="UP001596003">
    <property type="component" value="Unassembled WGS sequence"/>
</dbReference>
<reference evidence="4" key="1">
    <citation type="journal article" date="2019" name="Int. J. Syst. Evol. Microbiol.">
        <title>The Global Catalogue of Microorganisms (GCM) 10K type strain sequencing project: providing services to taxonomists for standard genome sequencing and annotation.</title>
        <authorList>
            <consortium name="The Broad Institute Genomics Platform"/>
            <consortium name="The Broad Institute Genome Sequencing Center for Infectious Disease"/>
            <person name="Wu L."/>
            <person name="Ma J."/>
        </authorList>
    </citation>
    <scope>NUCLEOTIDE SEQUENCE [LARGE SCALE GENOMIC DNA]</scope>
    <source>
        <strain evidence="4">NBRC 103627</strain>
    </source>
</reference>
<evidence type="ECO:0000256" key="1">
    <source>
        <dbReference type="SAM" id="SignalP"/>
    </source>
</evidence>
<accession>A0ABV8ZDI3</accession>
<feature type="chain" id="PRO_5045141614" evidence="1">
    <location>
        <begin position="18"/>
        <end position="1408"/>
    </location>
</feature>
<dbReference type="Gene3D" id="2.60.40.3440">
    <property type="match status" value="2"/>
</dbReference>
<dbReference type="PROSITE" id="PS51820">
    <property type="entry name" value="PA14"/>
    <property type="match status" value="1"/>
</dbReference>
<feature type="signal peptide" evidence="1">
    <location>
        <begin position="1"/>
        <end position="17"/>
    </location>
</feature>
<feature type="domain" description="PA14" evidence="2">
    <location>
        <begin position="593"/>
        <end position="743"/>
    </location>
</feature>
<dbReference type="EMBL" id="JBHSFY010000007">
    <property type="protein sequence ID" value="MFC4478126.1"/>
    <property type="molecule type" value="Genomic_DNA"/>
</dbReference>
<protein>
    <submittedName>
        <fullName evidence="3">Ig-like domain-containing protein</fullName>
    </submittedName>
</protein>
<keyword evidence="1" id="KW-0732">Signal</keyword>